<dbReference type="EMBL" id="JAJFAZ020000004">
    <property type="protein sequence ID" value="KAI5335572.1"/>
    <property type="molecule type" value="Genomic_DNA"/>
</dbReference>
<reference evidence="1 2" key="1">
    <citation type="journal article" date="2022" name="G3 (Bethesda)">
        <title>Whole-genome sequence and methylome profiling of the almond [Prunus dulcis (Mill.) D.A. Webb] cultivar 'Nonpareil'.</title>
        <authorList>
            <person name="D'Amico-Willman K.M."/>
            <person name="Ouma W.Z."/>
            <person name="Meulia T."/>
            <person name="Sideli G.M."/>
            <person name="Gradziel T.M."/>
            <person name="Fresnedo-Ramirez J."/>
        </authorList>
    </citation>
    <scope>NUCLEOTIDE SEQUENCE [LARGE SCALE GENOMIC DNA]</scope>
    <source>
        <strain evidence="1">Clone GOH B32 T37-40</strain>
    </source>
</reference>
<organism evidence="1 2">
    <name type="scientific">Prunus dulcis</name>
    <name type="common">Almond</name>
    <name type="synonym">Amygdalus dulcis</name>
    <dbReference type="NCBI Taxonomy" id="3755"/>
    <lineage>
        <taxon>Eukaryota</taxon>
        <taxon>Viridiplantae</taxon>
        <taxon>Streptophyta</taxon>
        <taxon>Embryophyta</taxon>
        <taxon>Tracheophyta</taxon>
        <taxon>Spermatophyta</taxon>
        <taxon>Magnoliopsida</taxon>
        <taxon>eudicotyledons</taxon>
        <taxon>Gunneridae</taxon>
        <taxon>Pentapetalae</taxon>
        <taxon>rosids</taxon>
        <taxon>fabids</taxon>
        <taxon>Rosales</taxon>
        <taxon>Rosaceae</taxon>
        <taxon>Amygdaloideae</taxon>
        <taxon>Amygdaleae</taxon>
        <taxon>Prunus</taxon>
    </lineage>
</organism>
<protein>
    <submittedName>
        <fullName evidence="1">Uncharacterized protein</fullName>
    </submittedName>
</protein>
<evidence type="ECO:0000313" key="2">
    <source>
        <dbReference type="Proteomes" id="UP001054821"/>
    </source>
</evidence>
<comment type="caution">
    <text evidence="1">The sequence shown here is derived from an EMBL/GenBank/DDBJ whole genome shotgun (WGS) entry which is preliminary data.</text>
</comment>
<accession>A0AAD4Z6M9</accession>
<gene>
    <name evidence="1" type="ORF">L3X38_025705</name>
</gene>
<proteinExistence type="predicted"/>
<dbReference type="AlphaFoldDB" id="A0AAD4Z6M9"/>
<evidence type="ECO:0000313" key="1">
    <source>
        <dbReference type="EMBL" id="KAI5335572.1"/>
    </source>
</evidence>
<keyword evidence="2" id="KW-1185">Reference proteome</keyword>
<name>A0AAD4Z6M9_PRUDU</name>
<sequence length="199" mass="23304">MERAHNRSREWRQSMSFSQHRHYLARRHAIAQGKQPIMNNEGRDSWSPPLLFPTTCMKWYLWSLWGKAQLIRLARLWTEAVISMDDMFTQLKSRFALTEEEKLEVVVYARETLAVKTTRFLLIGKLMAAKPYNKEALKRTMANLWKPKPELPSWTSDMIVSPLLSLRRMNAQRSCRAVRSSLMASSWPLPKRMGPQTPT</sequence>
<dbReference type="Proteomes" id="UP001054821">
    <property type="component" value="Chromosome 4"/>
</dbReference>